<dbReference type="AlphaFoldDB" id="A0A0H5P488"/>
<dbReference type="EMBL" id="LN868938">
    <property type="protein sequence ID" value="CRY77326.1"/>
    <property type="molecule type" value="Genomic_DNA"/>
</dbReference>
<dbReference type="InterPro" id="IPR005548">
    <property type="entry name" value="Cell_div_FtsQ/DivIB_C"/>
</dbReference>
<accession>A0A0H5P488</accession>
<evidence type="ECO:0000256" key="7">
    <source>
        <dbReference type="ARBA" id="ARBA00023306"/>
    </source>
</evidence>
<dbReference type="Pfam" id="PF08478">
    <property type="entry name" value="POTRA_1"/>
    <property type="match status" value="1"/>
</dbReference>
<proteinExistence type="predicted"/>
<evidence type="ECO:0000256" key="2">
    <source>
        <dbReference type="ARBA" id="ARBA00022475"/>
    </source>
</evidence>
<dbReference type="KEGG" id="nfr:ERS450000_02345"/>
<keyword evidence="4 8" id="KW-0812">Transmembrane</keyword>
<dbReference type="PANTHER" id="PTHR37820:SF1">
    <property type="entry name" value="CELL DIVISION PROTEIN FTSQ"/>
    <property type="match status" value="1"/>
</dbReference>
<evidence type="ECO:0000256" key="4">
    <source>
        <dbReference type="ARBA" id="ARBA00022692"/>
    </source>
</evidence>
<dbReference type="PROSITE" id="PS51779">
    <property type="entry name" value="POTRA"/>
    <property type="match status" value="1"/>
</dbReference>
<evidence type="ECO:0000256" key="5">
    <source>
        <dbReference type="ARBA" id="ARBA00022989"/>
    </source>
</evidence>
<evidence type="ECO:0000313" key="11">
    <source>
        <dbReference type="Proteomes" id="UP000057820"/>
    </source>
</evidence>
<dbReference type="Proteomes" id="UP000057820">
    <property type="component" value="Chromosome 1"/>
</dbReference>
<organism evidence="10 11">
    <name type="scientific">Nocardia farcinica</name>
    <dbReference type="NCBI Taxonomy" id="37329"/>
    <lineage>
        <taxon>Bacteria</taxon>
        <taxon>Bacillati</taxon>
        <taxon>Actinomycetota</taxon>
        <taxon>Actinomycetes</taxon>
        <taxon>Mycobacteriales</taxon>
        <taxon>Nocardiaceae</taxon>
        <taxon>Nocardia</taxon>
    </lineage>
</organism>
<dbReference type="OMA" id="SWPHGIG"/>
<name>A0A0H5P488_NOCFR</name>
<keyword evidence="3 10" id="KW-0132">Cell division</keyword>
<feature type="domain" description="POTRA" evidence="9">
    <location>
        <begin position="42"/>
        <end position="110"/>
    </location>
</feature>
<dbReference type="GO" id="GO:0005886">
    <property type="term" value="C:plasma membrane"/>
    <property type="evidence" value="ECO:0007669"/>
    <property type="project" value="TreeGrafter"/>
</dbReference>
<sequence>MSVRAAGELLGPGGLRRVRLWALLAVSLLTVLLAVAWFSPVLSVRTVDVEGLRAVPEDEVMAQLQVPEGRSLLRVDTDAMARRVAALPKVASVRIKRVYPQTLRVTVVEREAVLYFDTPQGSHLLDGEAVEFAIEPPPPGLPKLVADHPGSADPLTRAAVTVVNAVPPALKIQVGEVVARSISDISLKLKDGRTVVWGGADDAERKAAVVLPLLTREGTVFDVSSPNLVTVK</sequence>
<dbReference type="Gene3D" id="3.10.20.310">
    <property type="entry name" value="membrane protein fhac"/>
    <property type="match status" value="1"/>
</dbReference>
<keyword evidence="2" id="KW-1003">Cell membrane</keyword>
<dbReference type="InterPro" id="IPR013685">
    <property type="entry name" value="POTRA_FtsQ_type"/>
</dbReference>
<evidence type="ECO:0000256" key="1">
    <source>
        <dbReference type="ARBA" id="ARBA00004370"/>
    </source>
</evidence>
<dbReference type="Pfam" id="PF03799">
    <property type="entry name" value="FtsQ_DivIB_C"/>
    <property type="match status" value="1"/>
</dbReference>
<evidence type="ECO:0000259" key="9">
    <source>
        <dbReference type="PROSITE" id="PS51779"/>
    </source>
</evidence>
<evidence type="ECO:0000313" key="10">
    <source>
        <dbReference type="EMBL" id="CRY77326.1"/>
    </source>
</evidence>
<protein>
    <submittedName>
        <fullName evidence="10">Cell division protein FtsQ</fullName>
    </submittedName>
</protein>
<comment type="subcellular location">
    <subcellularLocation>
        <location evidence="1">Membrane</location>
    </subcellularLocation>
</comment>
<evidence type="ECO:0000256" key="6">
    <source>
        <dbReference type="ARBA" id="ARBA00023136"/>
    </source>
</evidence>
<dbReference type="RefSeq" id="WP_011208299.1">
    <property type="nucleotide sequence ID" value="NZ_CAACYE020000001.1"/>
</dbReference>
<keyword evidence="6 8" id="KW-0472">Membrane</keyword>
<dbReference type="InterPro" id="IPR050487">
    <property type="entry name" value="FtsQ_DivIB"/>
</dbReference>
<keyword evidence="5 8" id="KW-1133">Transmembrane helix</keyword>
<evidence type="ECO:0000256" key="8">
    <source>
        <dbReference type="SAM" id="Phobius"/>
    </source>
</evidence>
<dbReference type="PANTHER" id="PTHR37820">
    <property type="entry name" value="CELL DIVISION PROTEIN DIVIB"/>
    <property type="match status" value="1"/>
</dbReference>
<feature type="transmembrane region" description="Helical" evidence="8">
    <location>
        <begin position="20"/>
        <end position="38"/>
    </location>
</feature>
<reference evidence="11" key="1">
    <citation type="submission" date="2015-03" db="EMBL/GenBank/DDBJ databases">
        <authorList>
            <consortium name="Pathogen Informatics"/>
        </authorList>
    </citation>
    <scope>NUCLEOTIDE SEQUENCE [LARGE SCALE GENOMIC DNA]</scope>
    <source>
        <strain evidence="11">NCTC11134</strain>
    </source>
</reference>
<keyword evidence="7" id="KW-0131">Cell cycle</keyword>
<gene>
    <name evidence="10" type="ORF">ERS450000_02345</name>
</gene>
<dbReference type="GeneID" id="61132549"/>
<dbReference type="InterPro" id="IPR034746">
    <property type="entry name" value="POTRA"/>
</dbReference>
<evidence type="ECO:0000256" key="3">
    <source>
        <dbReference type="ARBA" id="ARBA00022618"/>
    </source>
</evidence>
<dbReference type="GO" id="GO:0051301">
    <property type="term" value="P:cell division"/>
    <property type="evidence" value="ECO:0007669"/>
    <property type="project" value="UniProtKB-KW"/>
</dbReference>